<evidence type="ECO:0000313" key="3">
    <source>
        <dbReference type="Proteomes" id="UP001305414"/>
    </source>
</evidence>
<organism evidence="2 3">
    <name type="scientific">Xylaria bambusicola</name>
    <dbReference type="NCBI Taxonomy" id="326684"/>
    <lineage>
        <taxon>Eukaryota</taxon>
        <taxon>Fungi</taxon>
        <taxon>Dikarya</taxon>
        <taxon>Ascomycota</taxon>
        <taxon>Pezizomycotina</taxon>
        <taxon>Sordariomycetes</taxon>
        <taxon>Xylariomycetidae</taxon>
        <taxon>Xylariales</taxon>
        <taxon>Xylariaceae</taxon>
        <taxon>Xylaria</taxon>
    </lineage>
</organism>
<reference evidence="2 3" key="1">
    <citation type="submission" date="2023-10" db="EMBL/GenBank/DDBJ databases">
        <title>Draft genome sequence of Xylaria bambusicola isolate GMP-LS, the root and basal stem rot pathogen of sugarcane in Indonesia.</title>
        <authorList>
            <person name="Selvaraj P."/>
            <person name="Muralishankar V."/>
            <person name="Muruganantham S."/>
            <person name="Sp S."/>
            <person name="Haryani S."/>
            <person name="Lau K.J.X."/>
            <person name="Naqvi N.I."/>
        </authorList>
    </citation>
    <scope>NUCLEOTIDE SEQUENCE [LARGE SCALE GENOMIC DNA]</scope>
    <source>
        <strain evidence="2">GMP-LS</strain>
    </source>
</reference>
<feature type="chain" id="PRO_5042893507" evidence="1">
    <location>
        <begin position="26"/>
        <end position="97"/>
    </location>
</feature>
<proteinExistence type="predicted"/>
<comment type="caution">
    <text evidence="2">The sequence shown here is derived from an EMBL/GenBank/DDBJ whole genome shotgun (WGS) entry which is preliminary data.</text>
</comment>
<dbReference type="EMBL" id="JAWHQM010000032">
    <property type="protein sequence ID" value="KAK5633480.1"/>
    <property type="molecule type" value="Genomic_DNA"/>
</dbReference>
<evidence type="ECO:0000313" key="2">
    <source>
        <dbReference type="EMBL" id="KAK5633480.1"/>
    </source>
</evidence>
<keyword evidence="1" id="KW-0732">Signal</keyword>
<dbReference type="AlphaFoldDB" id="A0AAN7UJ62"/>
<feature type="signal peptide" evidence="1">
    <location>
        <begin position="1"/>
        <end position="25"/>
    </location>
</feature>
<sequence length="97" mass="10428">MKSPSIAPTSALLSALFVLPQLTAAFYLPGVAPTSYKPGDAVPLFVNSIKPVAAQDARLHSVLSYDYYDSRFGFCQPEVAPNMCRRAWGAFCLATGL</sequence>
<name>A0AAN7UJ62_9PEZI</name>
<dbReference type="Proteomes" id="UP001305414">
    <property type="component" value="Unassembled WGS sequence"/>
</dbReference>
<evidence type="ECO:0000256" key="1">
    <source>
        <dbReference type="SAM" id="SignalP"/>
    </source>
</evidence>
<gene>
    <name evidence="2" type="ORF">RRF57_009194</name>
</gene>
<protein>
    <submittedName>
        <fullName evidence="2">Uncharacterized protein</fullName>
    </submittedName>
</protein>
<accession>A0AAN7UJ62</accession>
<keyword evidence="3" id="KW-1185">Reference proteome</keyword>